<dbReference type="OrthoDB" id="3402572at2"/>
<protein>
    <submittedName>
        <fullName evidence="2">DivIVA domain-containing protein</fullName>
    </submittedName>
</protein>
<dbReference type="Proteomes" id="UP000199408">
    <property type="component" value="Unassembled WGS sequence"/>
</dbReference>
<evidence type="ECO:0000313" key="3">
    <source>
        <dbReference type="Proteomes" id="UP000199408"/>
    </source>
</evidence>
<keyword evidence="1" id="KW-0175">Coiled coil</keyword>
<gene>
    <name evidence="2" type="ORF">GA0070560_102217</name>
</gene>
<dbReference type="EMBL" id="FMDN01000002">
    <property type="protein sequence ID" value="SCG38131.1"/>
    <property type="molecule type" value="Genomic_DNA"/>
</dbReference>
<keyword evidence="3" id="KW-1185">Reference proteome</keyword>
<evidence type="ECO:0000256" key="1">
    <source>
        <dbReference type="SAM" id="Coils"/>
    </source>
</evidence>
<dbReference type="AlphaFoldDB" id="A0A1C5GY90"/>
<feature type="coiled-coil region" evidence="1">
    <location>
        <begin position="50"/>
        <end position="77"/>
    </location>
</feature>
<organism evidence="2 3">
    <name type="scientific">Micromonospora halophytica</name>
    <dbReference type="NCBI Taxonomy" id="47864"/>
    <lineage>
        <taxon>Bacteria</taxon>
        <taxon>Bacillati</taxon>
        <taxon>Actinomycetota</taxon>
        <taxon>Actinomycetes</taxon>
        <taxon>Micromonosporales</taxon>
        <taxon>Micromonosporaceae</taxon>
        <taxon>Micromonospora</taxon>
    </lineage>
</organism>
<accession>A0A1C5GY90</accession>
<evidence type="ECO:0000313" key="2">
    <source>
        <dbReference type="EMBL" id="SCG38131.1"/>
    </source>
</evidence>
<sequence>MGVYRSRSAPAGPLTPDRLTAVELPRTPLGRRGYRPEDVHALLHRLAYEVRERNRRLDLVQEENRRLKQALRTWQSQCAATRRGGG</sequence>
<dbReference type="RefSeq" id="WP_091291366.1">
    <property type="nucleotide sequence ID" value="NZ_FMDN01000002.1"/>
</dbReference>
<dbReference type="Gene3D" id="6.10.250.660">
    <property type="match status" value="1"/>
</dbReference>
<reference evidence="3" key="1">
    <citation type="submission" date="2016-06" db="EMBL/GenBank/DDBJ databases">
        <authorList>
            <person name="Varghese N."/>
        </authorList>
    </citation>
    <scope>NUCLEOTIDE SEQUENCE [LARGE SCALE GENOMIC DNA]</scope>
    <source>
        <strain evidence="3">DSM 43171</strain>
    </source>
</reference>
<name>A0A1C5GY90_9ACTN</name>
<dbReference type="STRING" id="47864.GA0070560_102217"/>
<proteinExistence type="predicted"/>